<keyword evidence="3" id="KW-0285">Flavoprotein</keyword>
<dbReference type="PANTHER" id="PTHR13847">
    <property type="entry name" value="SARCOSINE DEHYDROGENASE-RELATED"/>
    <property type="match status" value="1"/>
</dbReference>
<dbReference type="Pfam" id="PF01266">
    <property type="entry name" value="DAO"/>
    <property type="match status" value="1"/>
</dbReference>
<dbReference type="GO" id="GO:0004808">
    <property type="term" value="F:tRNA (5-methylaminomethyl-2-thiouridylate)(34)-methyltransferase activity"/>
    <property type="evidence" value="ECO:0007669"/>
    <property type="project" value="UniProtKB-EC"/>
</dbReference>
<dbReference type="RefSeq" id="WP_256763276.1">
    <property type="nucleotide sequence ID" value="NZ_JANIGO010000001.1"/>
</dbReference>
<organism evidence="11 12">
    <name type="scientific">Limnobacter humi</name>
    <dbReference type="NCBI Taxonomy" id="1778671"/>
    <lineage>
        <taxon>Bacteria</taxon>
        <taxon>Pseudomonadati</taxon>
        <taxon>Pseudomonadota</taxon>
        <taxon>Betaproteobacteria</taxon>
        <taxon>Burkholderiales</taxon>
        <taxon>Burkholderiaceae</taxon>
        <taxon>Limnobacter</taxon>
    </lineage>
</organism>
<evidence type="ECO:0000256" key="2">
    <source>
        <dbReference type="ARBA" id="ARBA00022603"/>
    </source>
</evidence>
<reference evidence="11 12" key="1">
    <citation type="submission" date="2022-07" db="EMBL/GenBank/DDBJ databases">
        <authorList>
            <person name="Xamxidin M."/>
            <person name="Wu M."/>
        </authorList>
    </citation>
    <scope>NUCLEOTIDE SEQUENCE [LARGE SCALE GENOMIC DNA]</scope>
    <source>
        <strain evidence="11 12">NBRC 111650</strain>
    </source>
</reference>
<sequence length="348" mass="37584">MSRVAVIGAGIAGSAVALALCKRGWAVDLFEAEQPAHGASGNWVGAFHPHVTRGDSPLSQLSRLGFQATLNALGELTAQGLLARGTDWDTPGHLLTIPSPEAGRAKETLHLLQRPSDEVQWSEPGQHLPSPHAGYFFPTGGWVKPPRWVQANLQACGEQLTLHSQHAVGSLDELTAYSSVVVACAQHSLDLAPVPGAATGVVKGQITRHALQNGQRLPHVLSGETYAISPPEDDWMLLGATYERPVTHMGCTDEADSDNLRRFQSALPDWPLGERLDQRTALRFVWHDRLPAIGPVPGLDNVYLSTGFASRGLLWAALGGELVADWIEQCPPENPLLRRLTPRSRLKV</sequence>
<keyword evidence="1" id="KW-0963">Cytoplasm</keyword>
<evidence type="ECO:0000256" key="6">
    <source>
        <dbReference type="ARBA" id="ARBA00022694"/>
    </source>
</evidence>
<evidence type="ECO:0000256" key="9">
    <source>
        <dbReference type="ARBA" id="ARBA00023268"/>
    </source>
</evidence>
<dbReference type="EMBL" id="JANIGO010000001">
    <property type="protein sequence ID" value="MCQ8895591.1"/>
    <property type="molecule type" value="Genomic_DNA"/>
</dbReference>
<dbReference type="SUPFAM" id="SSF51905">
    <property type="entry name" value="FAD/NAD(P)-binding domain"/>
    <property type="match status" value="1"/>
</dbReference>
<comment type="caution">
    <text evidence="11">The sequence shown here is derived from an EMBL/GenBank/DDBJ whole genome shotgun (WGS) entry which is preliminary data.</text>
</comment>
<evidence type="ECO:0000256" key="4">
    <source>
        <dbReference type="ARBA" id="ARBA00022679"/>
    </source>
</evidence>
<evidence type="ECO:0000259" key="10">
    <source>
        <dbReference type="Pfam" id="PF01266"/>
    </source>
</evidence>
<dbReference type="EC" id="2.1.1.61" evidence="11"/>
<name>A0ABT1WDI9_9BURK</name>
<evidence type="ECO:0000256" key="8">
    <source>
        <dbReference type="ARBA" id="ARBA00023002"/>
    </source>
</evidence>
<gene>
    <name evidence="11" type="primary">mnmC</name>
    <name evidence="11" type="ORF">NQT62_03930</name>
</gene>
<dbReference type="InterPro" id="IPR006076">
    <property type="entry name" value="FAD-dep_OxRdtase"/>
</dbReference>
<protein>
    <submittedName>
        <fullName evidence="11">FAD-dependent 5-carboxymethylaminomethyl-2-thiouridine(34) oxidoreductase MnmC</fullName>
        <ecNumber evidence="11">2.1.1.61</ecNumber>
    </submittedName>
</protein>
<evidence type="ECO:0000313" key="12">
    <source>
        <dbReference type="Proteomes" id="UP001204142"/>
    </source>
</evidence>
<dbReference type="PANTHER" id="PTHR13847:SF283">
    <property type="entry name" value="TRNA 5-METHYLAMINOMETHYL-2-THIOURIDINE BIOSYNTHESIS BIFUNCTIONAL PROTEIN MNMC"/>
    <property type="match status" value="1"/>
</dbReference>
<keyword evidence="7" id="KW-0274">FAD</keyword>
<evidence type="ECO:0000256" key="5">
    <source>
        <dbReference type="ARBA" id="ARBA00022691"/>
    </source>
</evidence>
<evidence type="ECO:0000256" key="7">
    <source>
        <dbReference type="ARBA" id="ARBA00022827"/>
    </source>
</evidence>
<dbReference type="InterPro" id="IPR036188">
    <property type="entry name" value="FAD/NAD-bd_sf"/>
</dbReference>
<keyword evidence="2 11" id="KW-0489">Methyltransferase</keyword>
<keyword evidence="8" id="KW-0560">Oxidoreductase</keyword>
<keyword evidence="5" id="KW-0949">S-adenosyl-L-methionine</keyword>
<evidence type="ECO:0000256" key="1">
    <source>
        <dbReference type="ARBA" id="ARBA00022490"/>
    </source>
</evidence>
<dbReference type="GO" id="GO:0032259">
    <property type="term" value="P:methylation"/>
    <property type="evidence" value="ECO:0007669"/>
    <property type="project" value="UniProtKB-KW"/>
</dbReference>
<proteinExistence type="predicted"/>
<dbReference type="Gene3D" id="3.30.9.10">
    <property type="entry name" value="D-Amino Acid Oxidase, subunit A, domain 2"/>
    <property type="match status" value="1"/>
</dbReference>
<accession>A0ABT1WDI9</accession>
<dbReference type="Gene3D" id="3.50.50.60">
    <property type="entry name" value="FAD/NAD(P)-binding domain"/>
    <property type="match status" value="1"/>
</dbReference>
<dbReference type="Proteomes" id="UP001204142">
    <property type="component" value="Unassembled WGS sequence"/>
</dbReference>
<dbReference type="InterPro" id="IPR017610">
    <property type="entry name" value="tRNA_S-uridine_synth_MnmC_C"/>
</dbReference>
<keyword evidence="12" id="KW-1185">Reference proteome</keyword>
<keyword evidence="9" id="KW-0511">Multifunctional enzyme</keyword>
<keyword evidence="4 11" id="KW-0808">Transferase</keyword>
<keyword evidence="6" id="KW-0819">tRNA processing</keyword>
<feature type="domain" description="FAD dependent oxidoreductase" evidence="10">
    <location>
        <begin position="3"/>
        <end position="326"/>
    </location>
</feature>
<dbReference type="NCBIfam" id="TIGR03197">
    <property type="entry name" value="MnmC_Cterm"/>
    <property type="match status" value="1"/>
</dbReference>
<evidence type="ECO:0000313" key="11">
    <source>
        <dbReference type="EMBL" id="MCQ8895591.1"/>
    </source>
</evidence>
<evidence type="ECO:0000256" key="3">
    <source>
        <dbReference type="ARBA" id="ARBA00022630"/>
    </source>
</evidence>